<dbReference type="PROSITE" id="PS50041">
    <property type="entry name" value="C_TYPE_LECTIN_2"/>
    <property type="match status" value="1"/>
</dbReference>
<dbReference type="CDD" id="cd00037">
    <property type="entry name" value="CLECT"/>
    <property type="match status" value="1"/>
</dbReference>
<dbReference type="SMART" id="SM00034">
    <property type="entry name" value="CLECT"/>
    <property type="match status" value="1"/>
</dbReference>
<reference evidence="4" key="2">
    <citation type="journal article" date="2020" name="Fish Shellfish Immunol.">
        <title>Molecular characterization, expression and immune functions of two C-type lectin from Venerupis philippinarum.</title>
        <authorList>
            <person name="Xin Z."/>
            <person name="Yu D."/>
            <person name="Yang B."/>
            <person name="Chen L."/>
            <person name="Hayouka Z."/>
            <person name="Chen X."/>
            <person name="Gong Y."/>
            <person name="Dai H."/>
            <person name="Wang L."/>
            <person name="Zhao Y."/>
            <person name="Liu X."/>
            <person name="Yang D."/>
        </authorList>
    </citation>
    <scope>NUCLEOTIDE SEQUENCE</scope>
</reference>
<reference evidence="3" key="1">
    <citation type="submission" date="2018-03" db="EMBL/GenBank/DDBJ databases">
        <authorList>
            <person name="Wei Q."/>
        </authorList>
    </citation>
    <scope>NUCLEOTIDE SEQUENCE</scope>
</reference>
<accession>A0A451ET90</accession>
<dbReference type="AlphaFoldDB" id="A0A451ET90"/>
<keyword evidence="3" id="KW-0430">Lectin</keyword>
<dbReference type="InterPro" id="IPR016187">
    <property type="entry name" value="CTDL_fold"/>
</dbReference>
<proteinExistence type="evidence at transcript level"/>
<feature type="domain" description="C-type lectin" evidence="2">
    <location>
        <begin position="115"/>
        <end position="232"/>
    </location>
</feature>
<protein>
    <submittedName>
        <fullName evidence="3 4">C-type lectin</fullName>
    </submittedName>
</protein>
<dbReference type="EMBL" id="MT680919">
    <property type="protein sequence ID" value="QUX80207.1"/>
    <property type="molecule type" value="mRNA"/>
</dbReference>
<dbReference type="InterPro" id="IPR001304">
    <property type="entry name" value="C-type_lectin-like"/>
</dbReference>
<keyword evidence="1" id="KW-0732">Signal</keyword>
<feature type="chain" id="PRO_5033432947" evidence="1">
    <location>
        <begin position="22"/>
        <end position="239"/>
    </location>
</feature>
<sequence>MQPRVPAFVLLLCLFVNICFSEEKSCSPYDFQEKILEKVLRMEFEFKEMQKNVNVAQIAVDTSVKSAENQIEELEGKTDKFMENLAAKMKAFDDLYNTSRPAHGPKTCPDGWIYFQNSCYTFGKDAVQFYEAQRYCKQFDAGLVNIESSVENFFLRNFLKELKAPNHWIGLTDVEQEGDWRHYPSLKEVTFFDWGKHQPNNGRVSNCAAFWESFQHLWVDEPCTNKFRPLCEMKLNSSE</sequence>
<evidence type="ECO:0000313" key="3">
    <source>
        <dbReference type="EMBL" id="AZS54112.1"/>
    </source>
</evidence>
<dbReference type="Pfam" id="PF00059">
    <property type="entry name" value="Lectin_C"/>
    <property type="match status" value="1"/>
</dbReference>
<evidence type="ECO:0000259" key="2">
    <source>
        <dbReference type="PROSITE" id="PS50041"/>
    </source>
</evidence>
<dbReference type="InterPro" id="IPR016186">
    <property type="entry name" value="C-type_lectin-like/link_sf"/>
</dbReference>
<dbReference type="Gene3D" id="3.10.100.10">
    <property type="entry name" value="Mannose-Binding Protein A, subunit A"/>
    <property type="match status" value="1"/>
</dbReference>
<evidence type="ECO:0000256" key="1">
    <source>
        <dbReference type="SAM" id="SignalP"/>
    </source>
</evidence>
<evidence type="ECO:0000313" key="4">
    <source>
        <dbReference type="EMBL" id="QUX80207.1"/>
    </source>
</evidence>
<dbReference type="InterPro" id="IPR050111">
    <property type="entry name" value="C-type_lectin/snaclec_domain"/>
</dbReference>
<organism evidence="3">
    <name type="scientific">Ruditapes philippinarum</name>
    <name type="common">Japanese carpet shell</name>
    <name type="synonym">Venerupis philippinarum</name>
    <dbReference type="NCBI Taxonomy" id="129788"/>
    <lineage>
        <taxon>Eukaryota</taxon>
        <taxon>Metazoa</taxon>
        <taxon>Spiralia</taxon>
        <taxon>Lophotrochozoa</taxon>
        <taxon>Mollusca</taxon>
        <taxon>Bivalvia</taxon>
        <taxon>Autobranchia</taxon>
        <taxon>Heteroconchia</taxon>
        <taxon>Euheterodonta</taxon>
        <taxon>Imparidentia</taxon>
        <taxon>Neoheterodontei</taxon>
        <taxon>Venerida</taxon>
        <taxon>Veneroidea</taxon>
        <taxon>Veneridae</taxon>
        <taxon>Ruditapes</taxon>
    </lineage>
</organism>
<dbReference type="PANTHER" id="PTHR22803">
    <property type="entry name" value="MANNOSE, PHOSPHOLIPASE, LECTIN RECEPTOR RELATED"/>
    <property type="match status" value="1"/>
</dbReference>
<dbReference type="SUPFAM" id="SSF56436">
    <property type="entry name" value="C-type lectin-like"/>
    <property type="match status" value="1"/>
</dbReference>
<name>A0A451ET90_RUDPH</name>
<dbReference type="SMR" id="A0A451ET90"/>
<dbReference type="EMBL" id="MH107141">
    <property type="protein sequence ID" value="AZS54112.1"/>
    <property type="molecule type" value="mRNA"/>
</dbReference>
<dbReference type="GO" id="GO:0030246">
    <property type="term" value="F:carbohydrate binding"/>
    <property type="evidence" value="ECO:0007669"/>
    <property type="project" value="UniProtKB-KW"/>
</dbReference>
<feature type="signal peptide" evidence="1">
    <location>
        <begin position="1"/>
        <end position="21"/>
    </location>
</feature>